<feature type="compositionally biased region" description="Basic residues" evidence="1">
    <location>
        <begin position="69"/>
        <end position="79"/>
    </location>
</feature>
<proteinExistence type="predicted"/>
<sequence>MSEPISKPCEHCGEPIVQTRNTKAEWDTIRFCSTRCRRVFNRKAFQNGTFIEDEPEPTKIEMPNPHVNWRPKGKKHQPK</sequence>
<evidence type="ECO:0000256" key="1">
    <source>
        <dbReference type="SAM" id="MobiDB-lite"/>
    </source>
</evidence>
<dbReference type="Pfam" id="PF10013">
    <property type="entry name" value="DUF2256"/>
    <property type="match status" value="1"/>
</dbReference>
<evidence type="ECO:0000313" key="2">
    <source>
        <dbReference type="EMBL" id="TKW60836.1"/>
    </source>
</evidence>
<accession>A0A6N4RCT7</accession>
<feature type="region of interest" description="Disordered" evidence="1">
    <location>
        <begin position="52"/>
        <end position="79"/>
    </location>
</feature>
<reference evidence="2 3" key="1">
    <citation type="journal article" date="2017" name="Nat. Commun.">
        <title>In situ click chemistry generation of cyclooxygenase-2 inhibitors.</title>
        <authorList>
            <person name="Bhardwaj A."/>
            <person name="Kaur J."/>
            <person name="Wuest M."/>
            <person name="Wuest F."/>
        </authorList>
    </citation>
    <scope>NUCLEOTIDE SEQUENCE [LARGE SCALE GENOMIC DNA]</scope>
    <source>
        <strain evidence="2">S2_018_000_R2_106</strain>
    </source>
</reference>
<dbReference type="EMBL" id="VAFM01000002">
    <property type="protein sequence ID" value="TKW60836.1"/>
    <property type="molecule type" value="Genomic_DNA"/>
</dbReference>
<dbReference type="Proteomes" id="UP000320948">
    <property type="component" value="Unassembled WGS sequence"/>
</dbReference>
<protein>
    <submittedName>
        <fullName evidence="2">DUF2256 domain-containing protein</fullName>
    </submittedName>
</protein>
<organism evidence="2 3">
    <name type="scientific">Blastochloris viridis</name>
    <name type="common">Rhodopseudomonas viridis</name>
    <dbReference type="NCBI Taxonomy" id="1079"/>
    <lineage>
        <taxon>Bacteria</taxon>
        <taxon>Pseudomonadati</taxon>
        <taxon>Pseudomonadota</taxon>
        <taxon>Alphaproteobacteria</taxon>
        <taxon>Hyphomicrobiales</taxon>
        <taxon>Blastochloridaceae</taxon>
        <taxon>Blastochloris</taxon>
    </lineage>
</organism>
<comment type="caution">
    <text evidence="2">The sequence shown here is derived from an EMBL/GenBank/DDBJ whole genome shotgun (WGS) entry which is preliminary data.</text>
</comment>
<evidence type="ECO:0000313" key="3">
    <source>
        <dbReference type="Proteomes" id="UP000320948"/>
    </source>
</evidence>
<gene>
    <name evidence="2" type="ORF">DI628_08075</name>
</gene>
<dbReference type="AlphaFoldDB" id="A0A6N4RCT7"/>
<dbReference type="InterPro" id="IPR017136">
    <property type="entry name" value="UCP037205"/>
</dbReference>
<name>A0A6N4RCT7_BLAVI</name>